<dbReference type="RefSeq" id="WP_194107368.1">
    <property type="nucleotide sequence ID" value="NZ_JADFFM010000002.1"/>
</dbReference>
<sequence>MKITDERKRTEAVLDIYRSKVDTIPDNVWDRTPPGGGWSFAEVYSHIMQGTLLSTKAAERCTQSNCRPTNNKMNLLGRFTLFFGTFPPVKLKEPARVAEKMPALKITKEEARNMIIKCRQRLEAIIPLILNPENHGRIAHPRMGMMTAGQWLKFIRIHLQHHLKQIKRIENKFSI</sequence>
<dbReference type="SUPFAM" id="SSF109854">
    <property type="entry name" value="DinB/YfiT-like putative metalloenzymes"/>
    <property type="match status" value="1"/>
</dbReference>
<evidence type="ECO:0000313" key="2">
    <source>
        <dbReference type="EMBL" id="MBE9667933.1"/>
    </source>
</evidence>
<dbReference type="InterPro" id="IPR024775">
    <property type="entry name" value="DinB-like"/>
</dbReference>
<comment type="caution">
    <text evidence="2">The sequence shown here is derived from an EMBL/GenBank/DDBJ whole genome shotgun (WGS) entry which is preliminary data.</text>
</comment>
<dbReference type="Gene3D" id="1.20.120.450">
    <property type="entry name" value="dinb family like domain"/>
    <property type="match status" value="1"/>
</dbReference>
<dbReference type="InterPro" id="IPR034660">
    <property type="entry name" value="DinB/YfiT-like"/>
</dbReference>
<feature type="domain" description="DinB-like" evidence="1">
    <location>
        <begin position="11"/>
        <end position="166"/>
    </location>
</feature>
<dbReference type="Proteomes" id="UP000632774">
    <property type="component" value="Unassembled WGS sequence"/>
</dbReference>
<name>A0ABR9XLV5_9SPHI</name>
<protein>
    <submittedName>
        <fullName evidence="2">DinB family protein</fullName>
    </submittedName>
</protein>
<evidence type="ECO:0000313" key="3">
    <source>
        <dbReference type="Proteomes" id="UP000632774"/>
    </source>
</evidence>
<organism evidence="2 3">
    <name type="scientific">Mucilaginibacter boryungensis</name>
    <dbReference type="NCBI Taxonomy" id="768480"/>
    <lineage>
        <taxon>Bacteria</taxon>
        <taxon>Pseudomonadati</taxon>
        <taxon>Bacteroidota</taxon>
        <taxon>Sphingobacteriia</taxon>
        <taxon>Sphingobacteriales</taxon>
        <taxon>Sphingobacteriaceae</taxon>
        <taxon>Mucilaginibacter</taxon>
    </lineage>
</organism>
<dbReference type="Pfam" id="PF12867">
    <property type="entry name" value="DinB_2"/>
    <property type="match status" value="1"/>
</dbReference>
<keyword evidence="3" id="KW-1185">Reference proteome</keyword>
<dbReference type="EMBL" id="JADFFM010000002">
    <property type="protein sequence ID" value="MBE9667933.1"/>
    <property type="molecule type" value="Genomic_DNA"/>
</dbReference>
<gene>
    <name evidence="2" type="ORF">IRJ18_16305</name>
</gene>
<evidence type="ECO:0000259" key="1">
    <source>
        <dbReference type="Pfam" id="PF12867"/>
    </source>
</evidence>
<reference evidence="2 3" key="1">
    <citation type="submission" date="2020-10" db="EMBL/GenBank/DDBJ databases">
        <title>Mucilaginibacter mali sp. nov., isolated from rhizosphere soil of apple orchard.</title>
        <authorList>
            <person name="Lee J.-S."/>
            <person name="Kim H.S."/>
            <person name="Kim J.-S."/>
        </authorList>
    </citation>
    <scope>NUCLEOTIDE SEQUENCE [LARGE SCALE GENOMIC DNA]</scope>
    <source>
        <strain evidence="2 3">KCTC 23157</strain>
    </source>
</reference>
<proteinExistence type="predicted"/>
<accession>A0ABR9XLV5</accession>